<dbReference type="AlphaFoldDB" id="A0A2K3V1Q1"/>
<gene>
    <name evidence="5" type="ORF">CVO96_16285</name>
</gene>
<dbReference type="PANTHER" id="PTHR44688">
    <property type="entry name" value="DNA-BINDING TRANSCRIPTIONAL ACTIVATOR DEVR_DOSR"/>
    <property type="match status" value="1"/>
</dbReference>
<dbReference type="CDD" id="cd06170">
    <property type="entry name" value="LuxR_C_like"/>
    <property type="match status" value="1"/>
</dbReference>
<dbReference type="GO" id="GO:0006355">
    <property type="term" value="P:regulation of DNA-templated transcription"/>
    <property type="evidence" value="ECO:0007669"/>
    <property type="project" value="InterPro"/>
</dbReference>
<proteinExistence type="predicted"/>
<keyword evidence="2 5" id="KW-0238">DNA-binding</keyword>
<feature type="domain" description="HTH luxR-type" evidence="4">
    <location>
        <begin position="150"/>
        <end position="215"/>
    </location>
</feature>
<evidence type="ECO:0000313" key="6">
    <source>
        <dbReference type="Proteomes" id="UP000236379"/>
    </source>
</evidence>
<dbReference type="InterPro" id="IPR036388">
    <property type="entry name" value="WH-like_DNA-bd_sf"/>
</dbReference>
<dbReference type="OrthoDB" id="9808843at2"/>
<dbReference type="GO" id="GO:0003677">
    <property type="term" value="F:DNA binding"/>
    <property type="evidence" value="ECO:0007669"/>
    <property type="project" value="UniProtKB-KW"/>
</dbReference>
<evidence type="ECO:0000259" key="4">
    <source>
        <dbReference type="PROSITE" id="PS50043"/>
    </source>
</evidence>
<dbReference type="SMART" id="SM00421">
    <property type="entry name" value="HTH_LUXR"/>
    <property type="match status" value="1"/>
</dbReference>
<keyword evidence="1" id="KW-0805">Transcription regulation</keyword>
<sequence length="219" mass="21716">MSRPTVALPASGLPSTPRPTVRVAVGPALLAAGITALLTSAGFDLSDDADVLVIDDSWLPELEALAGMPALVALGAAAWATVLPEIAGGGWAALPADATAAELIAGVLGAAAGLAVLPPAQVSSPGLAASELTPSGLTPAELADDEALGLGAREVSLTPRERDVLALLVEGLSNKRVARDLGVSESTVKFHVGALYSKLGVQSRAGAVARGIQLGLVSV</sequence>
<accession>A0A2K3V1Q1</accession>
<evidence type="ECO:0000256" key="1">
    <source>
        <dbReference type="ARBA" id="ARBA00023015"/>
    </source>
</evidence>
<keyword evidence="3" id="KW-0804">Transcription</keyword>
<dbReference type="PROSITE" id="PS00622">
    <property type="entry name" value="HTH_LUXR_1"/>
    <property type="match status" value="1"/>
</dbReference>
<protein>
    <submittedName>
        <fullName evidence="5">DNA-binding response regulator</fullName>
    </submittedName>
</protein>
<dbReference type="InterPro" id="IPR016032">
    <property type="entry name" value="Sig_transdc_resp-reg_C-effctor"/>
</dbReference>
<dbReference type="PRINTS" id="PR00038">
    <property type="entry name" value="HTHLUXR"/>
</dbReference>
<dbReference type="RefSeq" id="WP_103313136.1">
    <property type="nucleotide sequence ID" value="NZ_PPPD01000001.1"/>
</dbReference>
<dbReference type="EMBL" id="PPPD01000001">
    <property type="protein sequence ID" value="PNY82703.1"/>
    <property type="molecule type" value="Genomic_DNA"/>
</dbReference>
<keyword evidence="6" id="KW-1185">Reference proteome</keyword>
<dbReference type="Pfam" id="PF00196">
    <property type="entry name" value="GerE"/>
    <property type="match status" value="1"/>
</dbReference>
<dbReference type="SUPFAM" id="SSF46894">
    <property type="entry name" value="C-terminal effector domain of the bipartite response regulators"/>
    <property type="match status" value="1"/>
</dbReference>
<dbReference type="PANTHER" id="PTHR44688:SF25">
    <property type="entry name" value="HTH LUXR-TYPE DOMAIN-CONTAINING PROTEIN"/>
    <property type="match status" value="1"/>
</dbReference>
<evidence type="ECO:0000256" key="3">
    <source>
        <dbReference type="ARBA" id="ARBA00023163"/>
    </source>
</evidence>
<reference evidence="5 6" key="1">
    <citation type="submission" date="2018-01" db="EMBL/GenBank/DDBJ databases">
        <title>Deinococcus koreensis sp. nov., a radiation-resistant bacterium isolated from river water.</title>
        <authorList>
            <person name="Choi A."/>
        </authorList>
    </citation>
    <scope>NUCLEOTIDE SEQUENCE [LARGE SCALE GENOMIC DNA]</scope>
    <source>
        <strain evidence="5 6">SJW1-2</strain>
    </source>
</reference>
<comment type="caution">
    <text evidence="5">The sequence shown here is derived from an EMBL/GenBank/DDBJ whole genome shotgun (WGS) entry which is preliminary data.</text>
</comment>
<dbReference type="InterPro" id="IPR000792">
    <property type="entry name" value="Tscrpt_reg_LuxR_C"/>
</dbReference>
<dbReference type="Gene3D" id="1.10.10.10">
    <property type="entry name" value="Winged helix-like DNA-binding domain superfamily/Winged helix DNA-binding domain"/>
    <property type="match status" value="1"/>
</dbReference>
<evidence type="ECO:0000256" key="2">
    <source>
        <dbReference type="ARBA" id="ARBA00023125"/>
    </source>
</evidence>
<dbReference type="Proteomes" id="UP000236379">
    <property type="component" value="Unassembled WGS sequence"/>
</dbReference>
<organism evidence="5 6">
    <name type="scientific">Deinococcus koreensis</name>
    <dbReference type="NCBI Taxonomy" id="2054903"/>
    <lineage>
        <taxon>Bacteria</taxon>
        <taxon>Thermotogati</taxon>
        <taxon>Deinococcota</taxon>
        <taxon>Deinococci</taxon>
        <taxon>Deinococcales</taxon>
        <taxon>Deinococcaceae</taxon>
        <taxon>Deinococcus</taxon>
    </lineage>
</organism>
<evidence type="ECO:0000313" key="5">
    <source>
        <dbReference type="EMBL" id="PNY82703.1"/>
    </source>
</evidence>
<dbReference type="PROSITE" id="PS50043">
    <property type="entry name" value="HTH_LUXR_2"/>
    <property type="match status" value="1"/>
</dbReference>
<name>A0A2K3V1Q1_9DEIO</name>